<keyword evidence="6" id="KW-1185">Reference proteome</keyword>
<feature type="domain" description="GGDEF" evidence="4">
    <location>
        <begin position="255"/>
        <end position="393"/>
    </location>
</feature>
<dbReference type="GO" id="GO:0005886">
    <property type="term" value="C:plasma membrane"/>
    <property type="evidence" value="ECO:0007669"/>
    <property type="project" value="TreeGrafter"/>
</dbReference>
<keyword evidence="3" id="KW-1133">Transmembrane helix</keyword>
<dbReference type="PANTHER" id="PTHR45138">
    <property type="entry name" value="REGULATORY COMPONENTS OF SENSORY TRANSDUCTION SYSTEM"/>
    <property type="match status" value="1"/>
</dbReference>
<feature type="transmembrane region" description="Helical" evidence="3">
    <location>
        <begin position="43"/>
        <end position="63"/>
    </location>
</feature>
<gene>
    <name evidence="5" type="ORF">J1C48_17405</name>
</gene>
<dbReference type="InterPro" id="IPR043128">
    <property type="entry name" value="Rev_trsase/Diguanyl_cyclase"/>
</dbReference>
<proteinExistence type="predicted"/>
<dbReference type="AlphaFoldDB" id="A0A939G1X7"/>
<comment type="catalytic activity">
    <reaction evidence="2">
        <text>2 GTP = 3',3'-c-di-GMP + 2 diphosphate</text>
        <dbReference type="Rhea" id="RHEA:24898"/>
        <dbReference type="ChEBI" id="CHEBI:33019"/>
        <dbReference type="ChEBI" id="CHEBI:37565"/>
        <dbReference type="ChEBI" id="CHEBI:58805"/>
        <dbReference type="EC" id="2.7.7.65"/>
    </reaction>
</comment>
<reference evidence="5" key="1">
    <citation type="submission" date="2021-03" db="EMBL/GenBank/DDBJ databases">
        <title>Whole genome sequence of Jiella sp. CQZ9-1.</title>
        <authorList>
            <person name="Tuo L."/>
        </authorList>
    </citation>
    <scope>NUCLEOTIDE SEQUENCE</scope>
    <source>
        <strain evidence="5">CQZ9-1</strain>
    </source>
</reference>
<dbReference type="FunFam" id="3.30.70.270:FF:000001">
    <property type="entry name" value="Diguanylate cyclase domain protein"/>
    <property type="match status" value="1"/>
</dbReference>
<keyword evidence="3" id="KW-0472">Membrane</keyword>
<dbReference type="RefSeq" id="WP_207259276.1">
    <property type="nucleotide sequence ID" value="NZ_JAFMPP010000020.1"/>
</dbReference>
<dbReference type="GO" id="GO:0043709">
    <property type="term" value="P:cell adhesion involved in single-species biofilm formation"/>
    <property type="evidence" value="ECO:0007669"/>
    <property type="project" value="TreeGrafter"/>
</dbReference>
<comment type="caution">
    <text evidence="5">The sequence shown here is derived from an EMBL/GenBank/DDBJ whole genome shotgun (WGS) entry which is preliminary data.</text>
</comment>
<dbReference type="SUPFAM" id="SSF55073">
    <property type="entry name" value="Nucleotide cyclase"/>
    <property type="match status" value="1"/>
</dbReference>
<keyword evidence="3" id="KW-0812">Transmembrane</keyword>
<dbReference type="GO" id="GO:1902201">
    <property type="term" value="P:negative regulation of bacterial-type flagellum-dependent cell motility"/>
    <property type="evidence" value="ECO:0007669"/>
    <property type="project" value="TreeGrafter"/>
</dbReference>
<feature type="transmembrane region" description="Helical" evidence="3">
    <location>
        <begin position="98"/>
        <end position="115"/>
    </location>
</feature>
<organism evidence="5 6">
    <name type="scientific">Jiella flava</name>
    <dbReference type="NCBI Taxonomy" id="2816857"/>
    <lineage>
        <taxon>Bacteria</taxon>
        <taxon>Pseudomonadati</taxon>
        <taxon>Pseudomonadota</taxon>
        <taxon>Alphaproteobacteria</taxon>
        <taxon>Hyphomicrobiales</taxon>
        <taxon>Aurantimonadaceae</taxon>
        <taxon>Jiella</taxon>
    </lineage>
</organism>
<dbReference type="NCBIfam" id="TIGR00254">
    <property type="entry name" value="GGDEF"/>
    <property type="match status" value="1"/>
</dbReference>
<evidence type="ECO:0000313" key="5">
    <source>
        <dbReference type="EMBL" id="MBO0664360.1"/>
    </source>
</evidence>
<dbReference type="Proteomes" id="UP000664122">
    <property type="component" value="Unassembled WGS sequence"/>
</dbReference>
<accession>A0A939G1X7</accession>
<protein>
    <recommendedName>
        <fullName evidence="1">diguanylate cyclase</fullName>
        <ecNumber evidence="1">2.7.7.65</ecNumber>
    </recommendedName>
</protein>
<dbReference type="Gene3D" id="3.30.70.270">
    <property type="match status" value="1"/>
</dbReference>
<dbReference type="InterPro" id="IPR029787">
    <property type="entry name" value="Nucleotide_cyclase"/>
</dbReference>
<dbReference type="EMBL" id="JAFMPP010000020">
    <property type="protein sequence ID" value="MBO0664360.1"/>
    <property type="molecule type" value="Genomic_DNA"/>
</dbReference>
<evidence type="ECO:0000256" key="1">
    <source>
        <dbReference type="ARBA" id="ARBA00012528"/>
    </source>
</evidence>
<dbReference type="GO" id="GO:0052621">
    <property type="term" value="F:diguanylate cyclase activity"/>
    <property type="evidence" value="ECO:0007669"/>
    <property type="project" value="UniProtKB-EC"/>
</dbReference>
<evidence type="ECO:0000259" key="4">
    <source>
        <dbReference type="PROSITE" id="PS50887"/>
    </source>
</evidence>
<dbReference type="PANTHER" id="PTHR45138:SF9">
    <property type="entry name" value="DIGUANYLATE CYCLASE DGCM-RELATED"/>
    <property type="match status" value="1"/>
</dbReference>
<evidence type="ECO:0000256" key="3">
    <source>
        <dbReference type="SAM" id="Phobius"/>
    </source>
</evidence>
<dbReference type="Pfam" id="PF00990">
    <property type="entry name" value="GGDEF"/>
    <property type="match status" value="1"/>
</dbReference>
<evidence type="ECO:0000313" key="6">
    <source>
        <dbReference type="Proteomes" id="UP000664122"/>
    </source>
</evidence>
<sequence length="422" mass="46468">MGSAHIDVEIERLGPLLDFSPALGRRYEADTCFGRVRHLRLSMLMGILCYNSYDLISFLVFPLLATESIFLRLLMTGFALAAYLAVPKLASRMRETLMLAIMIGACTIPLVMFWSGPVNDVAITFVDYLLTVVFGVVVLQLRFPAATLLILLACSGGEYAVWLRPDLSYELRLGLSLQLTIASLFLVLSSWLLQKSLREAYLTNLREIERSRQLEVARQSLAELSMTDVLTDLGNRRCLDDALPGWLEEARSGTKSFAVVLADVDHFKAFNDHYGHLAGDTCLRRIGAALRRVTRQGEDLVVRYGGEEFVILFKTASEAVAFQRANDLVNAIFALAIAHDARPDNVSRVTISAGLAFVPASTQTSPHAVIAAADVALYRAKHAGRGRVALAFDGEDSLGGREVTLRRSGSVARTPMDLERSR</sequence>
<dbReference type="InterPro" id="IPR050469">
    <property type="entry name" value="Diguanylate_Cyclase"/>
</dbReference>
<dbReference type="InterPro" id="IPR000160">
    <property type="entry name" value="GGDEF_dom"/>
</dbReference>
<evidence type="ECO:0000256" key="2">
    <source>
        <dbReference type="ARBA" id="ARBA00034247"/>
    </source>
</evidence>
<dbReference type="EC" id="2.7.7.65" evidence="1"/>
<dbReference type="PROSITE" id="PS50887">
    <property type="entry name" value="GGDEF"/>
    <property type="match status" value="1"/>
</dbReference>
<dbReference type="CDD" id="cd01949">
    <property type="entry name" value="GGDEF"/>
    <property type="match status" value="1"/>
</dbReference>
<dbReference type="SMART" id="SM00267">
    <property type="entry name" value="GGDEF"/>
    <property type="match status" value="1"/>
</dbReference>
<name>A0A939G1X7_9HYPH</name>
<feature type="transmembrane region" description="Helical" evidence="3">
    <location>
        <begin position="175"/>
        <end position="193"/>
    </location>
</feature>
<feature type="transmembrane region" description="Helical" evidence="3">
    <location>
        <begin position="69"/>
        <end position="86"/>
    </location>
</feature>